<proteinExistence type="predicted"/>
<dbReference type="AlphaFoldDB" id="A0A0F2LWZ0"/>
<comment type="caution">
    <text evidence="1">The sequence shown here is derived from an EMBL/GenBank/DDBJ whole genome shotgun (WGS) entry which is preliminary data.</text>
</comment>
<reference evidence="1 2" key="1">
    <citation type="journal article" date="2014" name="BMC Genomics">
        <title>Comparative genomics of the major fungal agents of human and animal Sporotrichosis: Sporothrix schenckii and Sporothrix brasiliensis.</title>
        <authorList>
            <person name="Teixeira M.M."/>
            <person name="de Almeida L.G."/>
            <person name="Kubitschek-Barreira P."/>
            <person name="Alves F.L."/>
            <person name="Kioshima E.S."/>
            <person name="Abadio A.K."/>
            <person name="Fernandes L."/>
            <person name="Derengowski L.S."/>
            <person name="Ferreira K.S."/>
            <person name="Souza R.C."/>
            <person name="Ruiz J.C."/>
            <person name="de Andrade N.C."/>
            <person name="Paes H.C."/>
            <person name="Nicola A.M."/>
            <person name="Albuquerque P."/>
            <person name="Gerber A.L."/>
            <person name="Martins V.P."/>
            <person name="Peconick L.D."/>
            <person name="Neto A.V."/>
            <person name="Chaucanez C.B."/>
            <person name="Silva P.A."/>
            <person name="Cunha O.L."/>
            <person name="de Oliveira F.F."/>
            <person name="dos Santos T.C."/>
            <person name="Barros A.L."/>
            <person name="Soares M.A."/>
            <person name="de Oliveira L.M."/>
            <person name="Marini M.M."/>
            <person name="Villalobos-Duno H."/>
            <person name="Cunha M.M."/>
            <person name="de Hoog S."/>
            <person name="da Silveira J.F."/>
            <person name="Henrissat B."/>
            <person name="Nino-Vega G.A."/>
            <person name="Cisalpino P.S."/>
            <person name="Mora-Montes H.M."/>
            <person name="Almeida S.R."/>
            <person name="Stajich J.E."/>
            <person name="Lopes-Bezerra L.M."/>
            <person name="Vasconcelos A.T."/>
            <person name="Felipe M.S."/>
        </authorList>
    </citation>
    <scope>NUCLEOTIDE SEQUENCE [LARGE SCALE GENOMIC DNA]</scope>
    <source>
        <strain evidence="1 2">1099-18</strain>
    </source>
</reference>
<dbReference type="GeneID" id="27665893"/>
<evidence type="ECO:0000313" key="2">
    <source>
        <dbReference type="Proteomes" id="UP000033710"/>
    </source>
</evidence>
<dbReference type="KEGG" id="ssck:SPSK_03782"/>
<sequence length="92" mass="10162">MKQMKIMSVVELHSSELDSKSNFLGDQYSKHTTRPESDLGLSVGVALSAETEAKMGHASRPAFTPGDKKLMQMQHHMNALCLLSAMYEHGQV</sequence>
<name>A0A0F2LWZ0_SPOSC</name>
<protein>
    <submittedName>
        <fullName evidence="1">Uncharacterized protein</fullName>
    </submittedName>
</protein>
<reference evidence="1 2" key="2">
    <citation type="journal article" date="2015" name="Eukaryot. Cell">
        <title>Asexual propagation of a virulent clone complex in a human and feline outbreak of sporotrichosis.</title>
        <authorList>
            <person name="Teixeira Mde M."/>
            <person name="Rodrigues A.M."/>
            <person name="Tsui C.K."/>
            <person name="de Almeida L.G."/>
            <person name="Van Diepeningen A.D."/>
            <person name="van den Ende B.G."/>
            <person name="Fernandes G.F."/>
            <person name="Kano R."/>
            <person name="Hamelin R.C."/>
            <person name="Lopes-Bezerra L.M."/>
            <person name="Vasconcelos A.T."/>
            <person name="de Hoog S."/>
            <person name="de Camargo Z.P."/>
            <person name="Felipe M.S."/>
        </authorList>
    </citation>
    <scope>NUCLEOTIDE SEQUENCE [LARGE SCALE GENOMIC DNA]</scope>
    <source>
        <strain evidence="1 2">1099-18</strain>
    </source>
</reference>
<dbReference type="EMBL" id="AXCR01000010">
    <property type="protein sequence ID" value="KJR81968.1"/>
    <property type="molecule type" value="Genomic_DNA"/>
</dbReference>
<dbReference type="RefSeq" id="XP_016584644.1">
    <property type="nucleotide sequence ID" value="XM_016730616.1"/>
</dbReference>
<dbReference type="VEuPathDB" id="FungiDB:SPSK_03782"/>
<gene>
    <name evidence="1" type="ORF">SPSK_03782</name>
</gene>
<accession>A0A0F2LWZ0</accession>
<evidence type="ECO:0000313" key="1">
    <source>
        <dbReference type="EMBL" id="KJR81968.1"/>
    </source>
</evidence>
<dbReference type="Proteomes" id="UP000033710">
    <property type="component" value="Unassembled WGS sequence"/>
</dbReference>
<organism evidence="1 2">
    <name type="scientific">Sporothrix schenckii 1099-18</name>
    <dbReference type="NCBI Taxonomy" id="1397361"/>
    <lineage>
        <taxon>Eukaryota</taxon>
        <taxon>Fungi</taxon>
        <taxon>Dikarya</taxon>
        <taxon>Ascomycota</taxon>
        <taxon>Pezizomycotina</taxon>
        <taxon>Sordariomycetes</taxon>
        <taxon>Sordariomycetidae</taxon>
        <taxon>Ophiostomatales</taxon>
        <taxon>Ophiostomataceae</taxon>
        <taxon>Sporothrix</taxon>
    </lineage>
</organism>